<evidence type="ECO:0000256" key="5">
    <source>
        <dbReference type="ARBA" id="ARBA00025758"/>
    </source>
</evidence>
<comment type="subcellular location">
    <subcellularLocation>
        <location evidence="1">Cytoplasm</location>
    </subcellularLocation>
</comment>
<dbReference type="AlphaFoldDB" id="A0A023EWH9"/>
<protein>
    <recommendedName>
        <fullName evidence="6 7">Gem-associated protein 2</fullName>
    </recommendedName>
</protein>
<dbReference type="GO" id="GO:0000245">
    <property type="term" value="P:spliceosomal complex assembly"/>
    <property type="evidence" value="ECO:0007669"/>
    <property type="project" value="UniProtKB-UniRule"/>
</dbReference>
<dbReference type="GO" id="GO:0005681">
    <property type="term" value="C:spliceosomal complex"/>
    <property type="evidence" value="ECO:0007669"/>
    <property type="project" value="UniProtKB-UniRule"/>
</dbReference>
<dbReference type="PIRSF" id="PIRSF038038">
    <property type="entry name" value="SMN_Gemin2"/>
    <property type="match status" value="1"/>
</dbReference>
<comment type="subunit">
    <text evidence="7">Part of the core SMN complex.</text>
</comment>
<accession>A0A023EWH9</accession>
<dbReference type="GO" id="GO:0032797">
    <property type="term" value="C:SMN complex"/>
    <property type="evidence" value="ECO:0007669"/>
    <property type="project" value="UniProtKB-UniRule"/>
</dbReference>
<dbReference type="PANTHER" id="PTHR12794:SF0">
    <property type="entry name" value="GEM-ASSOCIATED PROTEIN 2"/>
    <property type="match status" value="1"/>
</dbReference>
<comment type="similarity">
    <text evidence="5 7">Belongs to the gemin-2 family.</text>
</comment>
<proteinExistence type="evidence at transcript level"/>
<evidence type="ECO:0000256" key="4">
    <source>
        <dbReference type="ARBA" id="ARBA00023187"/>
    </source>
</evidence>
<comment type="function">
    <text evidence="7">The SMN complex catalyzes the assembly of small nuclear ribonucleoproteins (snRNPs), the building blocks of the spliceosome, and thereby plays an important role in the splicing of cellular pre-mRNAs.</text>
</comment>
<evidence type="ECO:0000256" key="1">
    <source>
        <dbReference type="ARBA" id="ARBA00004496"/>
    </source>
</evidence>
<keyword evidence="3 7" id="KW-0507">mRNA processing</keyword>
<dbReference type="Pfam" id="PF04938">
    <property type="entry name" value="SIP1"/>
    <property type="match status" value="1"/>
</dbReference>
<reference evidence="8" key="1">
    <citation type="journal article" date="2014" name="PLoS Negl. Trop. Dis.">
        <title>An updated insight into the Sialotranscriptome of Triatoma infestans: developmental stage and geographic variations.</title>
        <authorList>
            <person name="Schwarz A."/>
            <person name="Medrano-Mercado N."/>
            <person name="Schaub G.A."/>
            <person name="Struchiner C.J."/>
            <person name="Bargues M.D."/>
            <person name="Levy M.Z."/>
            <person name="Ribeiro J.M."/>
        </authorList>
    </citation>
    <scope>NUCLEOTIDE SEQUENCE</scope>
    <source>
        <strain evidence="8">Chile</strain>
        <tissue evidence="8">Salivary glands</tissue>
    </source>
</reference>
<keyword evidence="4 7" id="KW-0508">mRNA splicing</keyword>
<evidence type="ECO:0000256" key="2">
    <source>
        <dbReference type="ARBA" id="ARBA00022490"/>
    </source>
</evidence>
<dbReference type="InterPro" id="IPR035426">
    <property type="entry name" value="Gemin2/Brr1"/>
</dbReference>
<organism evidence="8">
    <name type="scientific">Triatoma infestans</name>
    <name type="common">Assassin bug</name>
    <dbReference type="NCBI Taxonomy" id="30076"/>
    <lineage>
        <taxon>Eukaryota</taxon>
        <taxon>Metazoa</taxon>
        <taxon>Ecdysozoa</taxon>
        <taxon>Arthropoda</taxon>
        <taxon>Hexapoda</taxon>
        <taxon>Insecta</taxon>
        <taxon>Pterygota</taxon>
        <taxon>Neoptera</taxon>
        <taxon>Paraneoptera</taxon>
        <taxon>Hemiptera</taxon>
        <taxon>Heteroptera</taxon>
        <taxon>Panheteroptera</taxon>
        <taxon>Cimicomorpha</taxon>
        <taxon>Reduviidae</taxon>
        <taxon>Triatominae</taxon>
        <taxon>Triatoma</taxon>
    </lineage>
</organism>
<evidence type="ECO:0000256" key="7">
    <source>
        <dbReference type="PIRNR" id="PIRNR038038"/>
    </source>
</evidence>
<dbReference type="EMBL" id="GBBI01005042">
    <property type="protein sequence ID" value="JAC13670.1"/>
    <property type="molecule type" value="mRNA"/>
</dbReference>
<evidence type="ECO:0000313" key="8">
    <source>
        <dbReference type="EMBL" id="JAC13670.1"/>
    </source>
</evidence>
<keyword evidence="2 7" id="KW-0963">Cytoplasm</keyword>
<dbReference type="PANTHER" id="PTHR12794">
    <property type="entry name" value="GEMIN2"/>
    <property type="match status" value="1"/>
</dbReference>
<dbReference type="InterPro" id="IPR017364">
    <property type="entry name" value="GEMIN2"/>
</dbReference>
<sequence>MDGEEETLLERALAIEDEFCKFDPMEPPTNGHEYLVTVRNEARNCPAVIAAHVNRKKLKQQTFYVPENAKPKISNSFLPSEEWQRWQCEEFDRVRTEVSNMRYALQFQKTHDFEVPEDDADEDLWFQYCFDCSQEKHPLLTHVLVLKQSSLNELLGFFCNWLQDAKIFFSRNTCLWIYALLSCLEIPLLPDTCSTLRRISVEAVNVRSKMEDVNDELLIRLNLIICIVGKYFRQIDLADN</sequence>
<name>A0A023EWH9_TRIIF</name>
<dbReference type="GO" id="GO:0000387">
    <property type="term" value="P:spliceosomal snRNP assembly"/>
    <property type="evidence" value="ECO:0007669"/>
    <property type="project" value="UniProtKB-UniRule"/>
</dbReference>
<dbReference type="Gene3D" id="1.20.58.1070">
    <property type="match status" value="1"/>
</dbReference>
<evidence type="ECO:0000256" key="3">
    <source>
        <dbReference type="ARBA" id="ARBA00022664"/>
    </source>
</evidence>
<evidence type="ECO:0000256" key="6">
    <source>
        <dbReference type="ARBA" id="ARBA00047179"/>
    </source>
</evidence>